<dbReference type="InterPro" id="IPR002123">
    <property type="entry name" value="Plipid/glycerol_acylTrfase"/>
</dbReference>
<dbReference type="GO" id="GO:0005886">
    <property type="term" value="C:plasma membrane"/>
    <property type="evidence" value="ECO:0007669"/>
    <property type="project" value="TreeGrafter"/>
</dbReference>
<dbReference type="SMART" id="SM00563">
    <property type="entry name" value="PlsC"/>
    <property type="match status" value="1"/>
</dbReference>
<evidence type="ECO:0000256" key="2">
    <source>
        <dbReference type="ARBA" id="ARBA00023315"/>
    </source>
</evidence>
<feature type="domain" description="Phospholipid/glycerol acyltransferase" evidence="3">
    <location>
        <begin position="42"/>
        <end position="159"/>
    </location>
</feature>
<evidence type="ECO:0000313" key="4">
    <source>
        <dbReference type="EMBL" id="MBN8252311.1"/>
    </source>
</evidence>
<sequence length="237" mass="28292">MIYPEKDKRFERVLQLFVHYQLKKQFYRIYIDMEEVENNKPALFIANHSSWWDSLISFYVNRVLLKHDSYAMMSEEGMKSFPFFKKIGAFSVNQASPKHIMKSLLYARELLREKKGVWIFPQGKEEHLEKRPLQFSDGPSFIMLKEKGVQAIPIAYYYSFRHDQRPELFIKVGKRIEVNTETSRSELTHKLEQAVTTELDSIKSKLVSEDLSTFDVFMTGRKTLSEWLTWWKEKVKR</sequence>
<dbReference type="Pfam" id="PF01553">
    <property type="entry name" value="Acyltransferase"/>
    <property type="match status" value="1"/>
</dbReference>
<evidence type="ECO:0000256" key="1">
    <source>
        <dbReference type="ARBA" id="ARBA00022679"/>
    </source>
</evidence>
<dbReference type="EMBL" id="JAEMWV010000005">
    <property type="protein sequence ID" value="MBN8252311.1"/>
    <property type="molecule type" value="Genomic_DNA"/>
</dbReference>
<comment type="caution">
    <text evidence="4">The sequence shown here is derived from an EMBL/GenBank/DDBJ whole genome shotgun (WGS) entry which is preliminary data.</text>
</comment>
<reference evidence="4" key="1">
    <citation type="submission" date="2020-12" db="EMBL/GenBank/DDBJ databases">
        <title>PHA producing bacteria isolated from mangrove.</title>
        <authorList>
            <person name="Zheng W."/>
            <person name="Yu S."/>
            <person name="Huang Y."/>
        </authorList>
    </citation>
    <scope>NUCLEOTIDE SEQUENCE</scope>
    <source>
        <strain evidence="4">GN22-4</strain>
    </source>
</reference>
<accession>A0A8I1MGA3</accession>
<dbReference type="SUPFAM" id="SSF69593">
    <property type="entry name" value="Glycerol-3-phosphate (1)-acyltransferase"/>
    <property type="match status" value="1"/>
</dbReference>
<proteinExistence type="predicted"/>
<protein>
    <submittedName>
        <fullName evidence="4">Lysophospholipid acyltransferase family protein</fullName>
    </submittedName>
</protein>
<keyword evidence="2 4" id="KW-0012">Acyltransferase</keyword>
<dbReference type="GO" id="GO:0006654">
    <property type="term" value="P:phosphatidic acid biosynthetic process"/>
    <property type="evidence" value="ECO:0007669"/>
    <property type="project" value="TreeGrafter"/>
</dbReference>
<dbReference type="GO" id="GO:0003841">
    <property type="term" value="F:1-acylglycerol-3-phosphate O-acyltransferase activity"/>
    <property type="evidence" value="ECO:0007669"/>
    <property type="project" value="TreeGrafter"/>
</dbReference>
<dbReference type="AlphaFoldDB" id="A0A8I1MGA3"/>
<dbReference type="PANTHER" id="PTHR10434:SF11">
    <property type="entry name" value="1-ACYL-SN-GLYCEROL-3-PHOSPHATE ACYLTRANSFERASE"/>
    <property type="match status" value="1"/>
</dbReference>
<dbReference type="RefSeq" id="WP_206782709.1">
    <property type="nucleotide sequence ID" value="NZ_CM125968.1"/>
</dbReference>
<keyword evidence="1 4" id="KW-0808">Transferase</keyword>
<dbReference type="GeneID" id="93682770"/>
<dbReference type="Proteomes" id="UP000664578">
    <property type="component" value="Unassembled WGS sequence"/>
</dbReference>
<evidence type="ECO:0000259" key="3">
    <source>
        <dbReference type="SMART" id="SM00563"/>
    </source>
</evidence>
<evidence type="ECO:0000313" key="5">
    <source>
        <dbReference type="Proteomes" id="UP000664578"/>
    </source>
</evidence>
<organism evidence="4 5">
    <name type="scientific">Priestia flexa</name>
    <dbReference type="NCBI Taxonomy" id="86664"/>
    <lineage>
        <taxon>Bacteria</taxon>
        <taxon>Bacillati</taxon>
        <taxon>Bacillota</taxon>
        <taxon>Bacilli</taxon>
        <taxon>Bacillales</taxon>
        <taxon>Bacillaceae</taxon>
        <taxon>Priestia</taxon>
    </lineage>
</organism>
<gene>
    <name evidence="4" type="ORF">JF537_12100</name>
</gene>
<name>A0A8I1MGA3_9BACI</name>
<dbReference type="PANTHER" id="PTHR10434">
    <property type="entry name" value="1-ACYL-SN-GLYCEROL-3-PHOSPHATE ACYLTRANSFERASE"/>
    <property type="match status" value="1"/>
</dbReference>
<dbReference type="CDD" id="cd06551">
    <property type="entry name" value="LPLAT"/>
    <property type="match status" value="1"/>
</dbReference>